<accession>A0A2P6NQS6</accession>
<dbReference type="AlphaFoldDB" id="A0A2P6NQS6"/>
<sequence>MGFGGLLKSVFIGQTEEAIIKRETVLDSAASVWFAVIRPEGDNSYFKDILASYFLESEFEIVTEGKSKITFSHPKLKTHITAAFGKNDKDERILQINYDKAIEETNLKLYLPADEVPLYYKKLLDDFGHRLGSNHLLNGQTGPLPDVKRHHAVTHNPSASIPISGITMTSEDIIKQRTVWNKKNKLWVAYVRADCPKEYLKILFINFIEERSFVITRVAASTIEAESSMSGALKSTITMKIGFNQNNERLIHINYVEKTAECFTRTDFFRDFSRELEAVRFFEGQIEPLVRPRLAEGATTLYKEEKDSHDDHHHTFDDMEQVDISRNINSPVTQSANHSPPQSPVGSPVGGAVAPGMALRMQKQLQDQIRKEEIEEEILADQEERLAEEEAELKLVEEQLRQAEKSLAASQSLETKEGS</sequence>
<dbReference type="EMBL" id="MDYQ01000033">
    <property type="protein sequence ID" value="PRP86248.1"/>
    <property type="molecule type" value="Genomic_DNA"/>
</dbReference>
<feature type="coiled-coil region" evidence="1">
    <location>
        <begin position="362"/>
        <end position="413"/>
    </location>
</feature>
<evidence type="ECO:0000256" key="1">
    <source>
        <dbReference type="SAM" id="Coils"/>
    </source>
</evidence>
<reference evidence="3 4" key="1">
    <citation type="journal article" date="2018" name="Genome Biol. Evol.">
        <title>Multiple Roots of Fruiting Body Formation in Amoebozoa.</title>
        <authorList>
            <person name="Hillmann F."/>
            <person name="Forbes G."/>
            <person name="Novohradska S."/>
            <person name="Ferling I."/>
            <person name="Riege K."/>
            <person name="Groth M."/>
            <person name="Westermann M."/>
            <person name="Marz M."/>
            <person name="Spaller T."/>
            <person name="Winckler T."/>
            <person name="Schaap P."/>
            <person name="Glockner G."/>
        </authorList>
    </citation>
    <scope>NUCLEOTIDE SEQUENCE [LARGE SCALE GENOMIC DNA]</scope>
    <source>
        <strain evidence="3 4">Jena</strain>
    </source>
</reference>
<gene>
    <name evidence="3" type="ORF">PROFUN_05389</name>
</gene>
<evidence type="ECO:0000256" key="2">
    <source>
        <dbReference type="SAM" id="MobiDB-lite"/>
    </source>
</evidence>
<dbReference type="InParanoid" id="A0A2P6NQS6"/>
<comment type="caution">
    <text evidence="3">The sequence shown here is derived from an EMBL/GenBank/DDBJ whole genome shotgun (WGS) entry which is preliminary data.</text>
</comment>
<proteinExistence type="predicted"/>
<dbReference type="Proteomes" id="UP000241769">
    <property type="component" value="Unassembled WGS sequence"/>
</dbReference>
<feature type="compositionally biased region" description="Low complexity" evidence="2">
    <location>
        <begin position="344"/>
        <end position="353"/>
    </location>
</feature>
<organism evidence="3 4">
    <name type="scientific">Planoprotostelium fungivorum</name>
    <dbReference type="NCBI Taxonomy" id="1890364"/>
    <lineage>
        <taxon>Eukaryota</taxon>
        <taxon>Amoebozoa</taxon>
        <taxon>Evosea</taxon>
        <taxon>Variosea</taxon>
        <taxon>Cavosteliida</taxon>
        <taxon>Cavosteliaceae</taxon>
        <taxon>Planoprotostelium</taxon>
    </lineage>
</organism>
<protein>
    <submittedName>
        <fullName evidence="3">Uncharacterized protein</fullName>
    </submittedName>
</protein>
<name>A0A2P6NQS6_9EUKA</name>
<feature type="region of interest" description="Disordered" evidence="2">
    <location>
        <begin position="330"/>
        <end position="353"/>
    </location>
</feature>
<evidence type="ECO:0000313" key="4">
    <source>
        <dbReference type="Proteomes" id="UP000241769"/>
    </source>
</evidence>
<keyword evidence="1" id="KW-0175">Coiled coil</keyword>
<keyword evidence="4" id="KW-1185">Reference proteome</keyword>
<evidence type="ECO:0000313" key="3">
    <source>
        <dbReference type="EMBL" id="PRP86248.1"/>
    </source>
</evidence>